<sequence>MSKTLVTVSNIKDFLDASGCVLCQTNDMIITPLAQDYCRKHRIQITTDASFNRQNKEESKNQVIESSPKQDQKVDSSLPIDHLVKQLIRKEFGVVREDQVQSIARVVLRILKEKA</sequence>
<dbReference type="EMBL" id="CAACYI010000001">
    <property type="protein sequence ID" value="VFB17424.1"/>
    <property type="molecule type" value="Genomic_DNA"/>
</dbReference>
<evidence type="ECO:0000313" key="3">
    <source>
        <dbReference type="Proteomes" id="UP000377798"/>
    </source>
</evidence>
<evidence type="ECO:0000256" key="1">
    <source>
        <dbReference type="SAM" id="MobiDB-lite"/>
    </source>
</evidence>
<dbReference type="AlphaFoldDB" id="A0A8H2M6S5"/>
<feature type="region of interest" description="Disordered" evidence="1">
    <location>
        <begin position="49"/>
        <end position="75"/>
    </location>
</feature>
<organism evidence="2 3">
    <name type="scientific">Urinicoccus massiliensis</name>
    <dbReference type="NCBI Taxonomy" id="1723382"/>
    <lineage>
        <taxon>Bacteria</taxon>
        <taxon>Bacillati</taxon>
        <taxon>Bacillota</taxon>
        <taxon>Tissierellia</taxon>
        <taxon>Tissierellales</taxon>
        <taxon>Peptoniphilaceae</taxon>
        <taxon>Urinicoccus</taxon>
    </lineage>
</organism>
<gene>
    <name evidence="2" type="ORF">NCTC13150_02017</name>
</gene>
<keyword evidence="3" id="KW-1185">Reference proteome</keyword>
<proteinExistence type="predicted"/>
<name>A0A8H2M6S5_9FIRM</name>
<accession>A0A8H2M6S5</accession>
<dbReference type="Proteomes" id="UP000377798">
    <property type="component" value="Unassembled WGS sequence"/>
</dbReference>
<evidence type="ECO:0000313" key="2">
    <source>
        <dbReference type="EMBL" id="VFB17424.1"/>
    </source>
</evidence>
<comment type="caution">
    <text evidence="2">The sequence shown here is derived from an EMBL/GenBank/DDBJ whole genome shotgun (WGS) entry which is preliminary data.</text>
</comment>
<reference evidence="2 3" key="1">
    <citation type="submission" date="2019-02" db="EMBL/GenBank/DDBJ databases">
        <authorList>
            <consortium name="Pathogen Informatics"/>
        </authorList>
    </citation>
    <scope>NUCLEOTIDE SEQUENCE [LARGE SCALE GENOMIC DNA]</scope>
    <source>
        <strain evidence="2 3">3012STDY7089603</strain>
    </source>
</reference>
<protein>
    <submittedName>
        <fullName evidence="2">Uncharacterized protein</fullName>
    </submittedName>
</protein>